<dbReference type="OrthoDB" id="5694214at2"/>
<evidence type="ECO:0000259" key="7">
    <source>
        <dbReference type="Pfam" id="PF14322"/>
    </source>
</evidence>
<dbReference type="SUPFAM" id="SSF48452">
    <property type="entry name" value="TPR-like"/>
    <property type="match status" value="1"/>
</dbReference>
<dbReference type="InterPro" id="IPR012944">
    <property type="entry name" value="SusD_RagB_dom"/>
</dbReference>
<evidence type="ECO:0000256" key="1">
    <source>
        <dbReference type="ARBA" id="ARBA00004442"/>
    </source>
</evidence>
<comment type="subcellular location">
    <subcellularLocation>
        <location evidence="1">Cell outer membrane</location>
    </subcellularLocation>
</comment>
<gene>
    <name evidence="8" type="ORF">SAMN04488513_101364</name>
</gene>
<dbReference type="Proteomes" id="UP000184543">
    <property type="component" value="Unassembled WGS sequence"/>
</dbReference>
<dbReference type="PROSITE" id="PS51257">
    <property type="entry name" value="PROKAR_LIPOPROTEIN"/>
    <property type="match status" value="1"/>
</dbReference>
<dbReference type="STRING" id="192903.SAMN04488513_101364"/>
<dbReference type="GO" id="GO:0009279">
    <property type="term" value="C:cell outer membrane"/>
    <property type="evidence" value="ECO:0007669"/>
    <property type="project" value="UniProtKB-SubCell"/>
</dbReference>
<evidence type="ECO:0000256" key="2">
    <source>
        <dbReference type="ARBA" id="ARBA00006275"/>
    </source>
</evidence>
<name>A0A1M6BC63_9FLAO</name>
<feature type="domain" description="SusD-like N-terminal" evidence="7">
    <location>
        <begin position="86"/>
        <end position="214"/>
    </location>
</feature>
<dbReference type="Gene3D" id="1.25.40.390">
    <property type="match status" value="1"/>
</dbReference>
<evidence type="ECO:0000256" key="4">
    <source>
        <dbReference type="ARBA" id="ARBA00023136"/>
    </source>
</evidence>
<dbReference type="Pfam" id="PF14322">
    <property type="entry name" value="SusD-like_3"/>
    <property type="match status" value="1"/>
</dbReference>
<evidence type="ECO:0000256" key="3">
    <source>
        <dbReference type="ARBA" id="ARBA00022729"/>
    </source>
</evidence>
<evidence type="ECO:0000313" key="9">
    <source>
        <dbReference type="Proteomes" id="UP000184543"/>
    </source>
</evidence>
<organism evidence="8 9">
    <name type="scientific">Pseudozobellia thermophila</name>
    <dbReference type="NCBI Taxonomy" id="192903"/>
    <lineage>
        <taxon>Bacteria</taxon>
        <taxon>Pseudomonadati</taxon>
        <taxon>Bacteroidota</taxon>
        <taxon>Flavobacteriia</taxon>
        <taxon>Flavobacteriales</taxon>
        <taxon>Flavobacteriaceae</taxon>
        <taxon>Pseudozobellia</taxon>
    </lineage>
</organism>
<reference evidence="9" key="1">
    <citation type="submission" date="2016-11" db="EMBL/GenBank/DDBJ databases">
        <authorList>
            <person name="Varghese N."/>
            <person name="Submissions S."/>
        </authorList>
    </citation>
    <scope>NUCLEOTIDE SEQUENCE [LARGE SCALE GENOMIC DNA]</scope>
    <source>
        <strain evidence="9">DSM 19858</strain>
    </source>
</reference>
<evidence type="ECO:0000259" key="6">
    <source>
        <dbReference type="Pfam" id="PF07980"/>
    </source>
</evidence>
<dbReference type="RefSeq" id="WP_072987589.1">
    <property type="nucleotide sequence ID" value="NZ_FQYU01000001.1"/>
</dbReference>
<keyword evidence="5" id="KW-0998">Cell outer membrane</keyword>
<dbReference type="AlphaFoldDB" id="A0A1M6BC63"/>
<dbReference type="EMBL" id="FQYU01000001">
    <property type="protein sequence ID" value="SHI46354.1"/>
    <property type="molecule type" value="Genomic_DNA"/>
</dbReference>
<feature type="domain" description="RagB/SusD" evidence="6">
    <location>
        <begin position="344"/>
        <end position="490"/>
    </location>
</feature>
<keyword evidence="4" id="KW-0472">Membrane</keyword>
<accession>A0A1M6BC63</accession>
<proteinExistence type="inferred from homology"/>
<evidence type="ECO:0000256" key="5">
    <source>
        <dbReference type="ARBA" id="ARBA00023237"/>
    </source>
</evidence>
<dbReference type="CDD" id="cd08977">
    <property type="entry name" value="SusD"/>
    <property type="match status" value="1"/>
</dbReference>
<dbReference type="Pfam" id="PF07980">
    <property type="entry name" value="SusD_RagB"/>
    <property type="match status" value="1"/>
</dbReference>
<protein>
    <submittedName>
        <fullName evidence="8">RagB/SusD domain-containing protein</fullName>
    </submittedName>
</protein>
<comment type="similarity">
    <text evidence="2">Belongs to the SusD family.</text>
</comment>
<sequence>MKKILYILILFFGLTSCEDIITEKPIDFLVPGTFPATEQDAIAATTAAYTRLHSNIISFYYGFTPSDIAFQGQHNMRPVSWFLDLNANNGDATVMWQQNFQGIALANTVIQYVPDIEMNDEALQQRLIGEAKFLRAFYYFELVRVYGEVPILNHVVIDTETLKGVTRNSVEEVYDLIELDLMEAIPVLPDTYVGEEKGRATKWSATGLLAKVHLTQGEWQLASQRAQEVIDSGMFGLVADYNSLWGQNAEYVDMPDKNGNLVNENVFDIQFEQNERPDFKQSWVGSRDTEIVGATNAVGGGWENMLPTTDYLNMFEEGDLRKDISYITELDGNVLESPRTPGAGPITGKYLNADGDPPKSNNGSQNTYVLRYADILLMRAEAENELNGPANAYIFINQVRERAGLPGLSGLDQSTFREALKKERATELGFEGHRKFDLLRWGQFVETIRNVEDPHMDVPGANIQEHHVLMPVPAREIEISENSISQNPGY</sequence>
<dbReference type="InterPro" id="IPR033985">
    <property type="entry name" value="SusD-like_N"/>
</dbReference>
<dbReference type="InterPro" id="IPR011990">
    <property type="entry name" value="TPR-like_helical_dom_sf"/>
</dbReference>
<evidence type="ECO:0000313" key="8">
    <source>
        <dbReference type="EMBL" id="SHI46354.1"/>
    </source>
</evidence>
<keyword evidence="3" id="KW-0732">Signal</keyword>
<keyword evidence="9" id="KW-1185">Reference proteome</keyword>